<accession>A0ABV0P0F3</accession>
<evidence type="ECO:0000313" key="3">
    <source>
        <dbReference type="Proteomes" id="UP001476798"/>
    </source>
</evidence>
<feature type="non-terminal residue" evidence="2">
    <location>
        <position position="67"/>
    </location>
</feature>
<evidence type="ECO:0000256" key="1">
    <source>
        <dbReference type="SAM" id="MobiDB-lite"/>
    </source>
</evidence>
<protein>
    <submittedName>
        <fullName evidence="2">Uncharacterized protein</fullName>
    </submittedName>
</protein>
<feature type="non-terminal residue" evidence="2">
    <location>
        <position position="1"/>
    </location>
</feature>
<gene>
    <name evidence="2" type="ORF">GOODEAATRI_030034</name>
</gene>
<evidence type="ECO:0000313" key="2">
    <source>
        <dbReference type="EMBL" id="MEQ2176636.1"/>
    </source>
</evidence>
<keyword evidence="3" id="KW-1185">Reference proteome</keyword>
<organism evidence="2 3">
    <name type="scientific">Goodea atripinnis</name>
    <dbReference type="NCBI Taxonomy" id="208336"/>
    <lineage>
        <taxon>Eukaryota</taxon>
        <taxon>Metazoa</taxon>
        <taxon>Chordata</taxon>
        <taxon>Craniata</taxon>
        <taxon>Vertebrata</taxon>
        <taxon>Euteleostomi</taxon>
        <taxon>Actinopterygii</taxon>
        <taxon>Neopterygii</taxon>
        <taxon>Teleostei</taxon>
        <taxon>Neoteleostei</taxon>
        <taxon>Acanthomorphata</taxon>
        <taxon>Ovalentaria</taxon>
        <taxon>Atherinomorphae</taxon>
        <taxon>Cyprinodontiformes</taxon>
        <taxon>Goodeidae</taxon>
        <taxon>Goodea</taxon>
    </lineage>
</organism>
<proteinExistence type="predicted"/>
<sequence>VCFWPAGRRSSPSTSPRCYAAPVTSAPLSFLWSHGSATLTAPLTQSSTQSLTQSSGTSFTSCSAARR</sequence>
<reference evidence="2 3" key="1">
    <citation type="submission" date="2021-06" db="EMBL/GenBank/DDBJ databases">
        <authorList>
            <person name="Palmer J.M."/>
        </authorList>
    </citation>
    <scope>NUCLEOTIDE SEQUENCE [LARGE SCALE GENOMIC DNA]</scope>
    <source>
        <strain evidence="2 3">GA_2019</strain>
        <tissue evidence="2">Muscle</tissue>
    </source>
</reference>
<dbReference type="Proteomes" id="UP001476798">
    <property type="component" value="Unassembled WGS sequence"/>
</dbReference>
<feature type="region of interest" description="Disordered" evidence="1">
    <location>
        <begin position="45"/>
        <end position="67"/>
    </location>
</feature>
<dbReference type="EMBL" id="JAHRIO010054595">
    <property type="protein sequence ID" value="MEQ2176636.1"/>
    <property type="molecule type" value="Genomic_DNA"/>
</dbReference>
<comment type="caution">
    <text evidence="2">The sequence shown here is derived from an EMBL/GenBank/DDBJ whole genome shotgun (WGS) entry which is preliminary data.</text>
</comment>
<name>A0ABV0P0F3_9TELE</name>
<feature type="compositionally biased region" description="Low complexity" evidence="1">
    <location>
        <begin position="45"/>
        <end position="61"/>
    </location>
</feature>